<gene>
    <name evidence="1" type="ORF">GR156_09340</name>
</gene>
<dbReference type="EMBL" id="WUML01000005">
    <property type="protein sequence ID" value="MXO00504.1"/>
    <property type="molecule type" value="Genomic_DNA"/>
</dbReference>
<dbReference type="Gene3D" id="3.90.550.10">
    <property type="entry name" value="Spore Coat Polysaccharide Biosynthesis Protein SpsA, Chain A"/>
    <property type="match status" value="1"/>
</dbReference>
<dbReference type="CDD" id="cd00761">
    <property type="entry name" value="Glyco_tranf_GTA_type"/>
    <property type="match status" value="1"/>
</dbReference>
<dbReference type="InterPro" id="IPR029044">
    <property type="entry name" value="Nucleotide-diphossugar_trans"/>
</dbReference>
<protein>
    <submittedName>
        <fullName evidence="1">Glycosyltransferase</fullName>
    </submittedName>
</protein>
<dbReference type="GO" id="GO:0016740">
    <property type="term" value="F:transferase activity"/>
    <property type="evidence" value="ECO:0007669"/>
    <property type="project" value="UniProtKB-KW"/>
</dbReference>
<accession>A0A6N8TH47</accession>
<evidence type="ECO:0000313" key="1">
    <source>
        <dbReference type="EMBL" id="MXO00504.1"/>
    </source>
</evidence>
<dbReference type="OrthoDB" id="8404680at2"/>
<proteinExistence type="predicted"/>
<dbReference type="Proteomes" id="UP000440304">
    <property type="component" value="Unassembled WGS sequence"/>
</dbReference>
<dbReference type="AlphaFoldDB" id="A0A6N8TH47"/>
<dbReference type="SUPFAM" id="SSF53448">
    <property type="entry name" value="Nucleotide-diphospho-sugar transferases"/>
    <property type="match status" value="1"/>
</dbReference>
<dbReference type="Pfam" id="PF13641">
    <property type="entry name" value="Glyco_tranf_2_3"/>
    <property type="match status" value="1"/>
</dbReference>
<name>A0A6N8TH47_SHIZO</name>
<evidence type="ECO:0000313" key="2">
    <source>
        <dbReference type="Proteomes" id="UP000440304"/>
    </source>
</evidence>
<dbReference type="RefSeq" id="WP_160785893.1">
    <property type="nucleotide sequence ID" value="NZ_CP086611.1"/>
</dbReference>
<keyword evidence="1" id="KW-0808">Transferase</keyword>
<organism evidence="1 2">
    <name type="scientific">Shinella zoogloeoides</name>
    <name type="common">Crabtreella saccharophila</name>
    <dbReference type="NCBI Taxonomy" id="352475"/>
    <lineage>
        <taxon>Bacteria</taxon>
        <taxon>Pseudomonadati</taxon>
        <taxon>Pseudomonadota</taxon>
        <taxon>Alphaproteobacteria</taxon>
        <taxon>Hyphomicrobiales</taxon>
        <taxon>Rhizobiaceae</taxon>
        <taxon>Shinella</taxon>
    </lineage>
</organism>
<sequence>MSIQKGGPTIAVAIATAGRRDILTQTVVFLNNQQRRPDEFFICPAHPDDVDTGALSAYDGAITVLSGPVGSSHQRNVMLTAVTSDIVVFFDDDFLPAADYLAQVEALFANDPTIMIATGRVIADGARGPGFDFEEGLKLLDADVPGGTPSIEPTFNGYGCNMAIRMAPVRARTVRFDENLPFYAWLEDADFSRQLANDGRIVWAGQMRGVHLGTKKAGRSPGKRLGYSQVANRIYIHRKGHMPLGQVLSGILRNVASNLVGSLKPEPWVDRSGRLHGNMLALRDLLTGRIDPRNIIDM</sequence>
<reference evidence="1 2" key="1">
    <citation type="submission" date="2019-12" db="EMBL/GenBank/DDBJ databases">
        <title>Shinella granuli gen. nov., sp. nov., and proposal of the reclassification of Zoogloea ramigera ATCC 19623 as Shinella zoogloeoides sp. nov.</title>
        <authorList>
            <person name="Gao J."/>
        </authorList>
    </citation>
    <scope>NUCLEOTIDE SEQUENCE [LARGE SCALE GENOMIC DNA]</scope>
    <source>
        <strain evidence="1 2">DSM 287</strain>
    </source>
</reference>
<comment type="caution">
    <text evidence="1">The sequence shown here is derived from an EMBL/GenBank/DDBJ whole genome shotgun (WGS) entry which is preliminary data.</text>
</comment>